<dbReference type="Pfam" id="PF05275">
    <property type="entry name" value="CopB"/>
    <property type="match status" value="1"/>
</dbReference>
<dbReference type="EMBL" id="JBHSGG010000040">
    <property type="protein sequence ID" value="MFC4729245.1"/>
    <property type="molecule type" value="Genomic_DNA"/>
</dbReference>
<dbReference type="Proteomes" id="UP001595892">
    <property type="component" value="Unassembled WGS sequence"/>
</dbReference>
<keyword evidence="2" id="KW-1185">Reference proteome</keyword>
<organism evidence="1 2">
    <name type="scientific">Coralloluteibacterium thermophilum</name>
    <dbReference type="NCBI Taxonomy" id="2707049"/>
    <lineage>
        <taxon>Bacteria</taxon>
        <taxon>Pseudomonadati</taxon>
        <taxon>Pseudomonadota</taxon>
        <taxon>Gammaproteobacteria</taxon>
        <taxon>Lysobacterales</taxon>
        <taxon>Lysobacteraceae</taxon>
        <taxon>Coralloluteibacterium</taxon>
    </lineage>
</organism>
<dbReference type="InterPro" id="IPR007939">
    <property type="entry name" value="Cu-R_B_prcur"/>
</dbReference>
<evidence type="ECO:0000313" key="1">
    <source>
        <dbReference type="EMBL" id="MFC4729245.1"/>
    </source>
</evidence>
<proteinExistence type="predicted"/>
<dbReference type="InterPro" id="IPR036709">
    <property type="entry name" value="Autotransporte_beta_dom_sf"/>
</dbReference>
<sequence>MDDNPFNVHVRFDRLEWQNTEPDATLAWSAKAWLGRDDGRLWLRSHGARSGGRTEHAELQALWGRPVSPWWDMVAGVRHRSRPGPSRSAAALGVIGLAPYFFEIEATAFVEEGGHVSAEVEVEYELLFTQDLVLQPSLGLELNGRSDAAQGIGSGLSSAQAGLRLRYEIRREFAPYLGIEWERSFGRTADFARDAGRGHSDARLVAGLRVWF</sequence>
<evidence type="ECO:0000313" key="2">
    <source>
        <dbReference type="Proteomes" id="UP001595892"/>
    </source>
</evidence>
<protein>
    <submittedName>
        <fullName evidence="1">Copper resistance protein B</fullName>
    </submittedName>
</protein>
<gene>
    <name evidence="1" type="ORF">ACFO3Q_13825</name>
</gene>
<reference evidence="2" key="1">
    <citation type="journal article" date="2019" name="Int. J. Syst. Evol. Microbiol.">
        <title>The Global Catalogue of Microorganisms (GCM) 10K type strain sequencing project: providing services to taxonomists for standard genome sequencing and annotation.</title>
        <authorList>
            <consortium name="The Broad Institute Genomics Platform"/>
            <consortium name="The Broad Institute Genome Sequencing Center for Infectious Disease"/>
            <person name="Wu L."/>
            <person name="Ma J."/>
        </authorList>
    </citation>
    <scope>NUCLEOTIDE SEQUENCE [LARGE SCALE GENOMIC DNA]</scope>
    <source>
        <strain evidence="2">CGMCC 1.13574</strain>
    </source>
</reference>
<accession>A0ABV9NQ70</accession>
<comment type="caution">
    <text evidence="1">The sequence shown here is derived from an EMBL/GenBank/DDBJ whole genome shotgun (WGS) entry which is preliminary data.</text>
</comment>
<name>A0ABV9NQ70_9GAMM</name>
<dbReference type="RefSeq" id="WP_377005320.1">
    <property type="nucleotide sequence ID" value="NZ_JBHSGG010000040.1"/>
</dbReference>
<dbReference type="SUPFAM" id="SSF103515">
    <property type="entry name" value="Autotransporter"/>
    <property type="match status" value="1"/>
</dbReference>